<proteinExistence type="predicted"/>
<reference evidence="1" key="2">
    <citation type="journal article" date="2021" name="PeerJ">
        <title>Extensive microbial diversity within the chicken gut microbiome revealed by metagenomics and culture.</title>
        <authorList>
            <person name="Gilroy R."/>
            <person name="Ravi A."/>
            <person name="Getino M."/>
            <person name="Pursley I."/>
            <person name="Horton D.L."/>
            <person name="Alikhan N.F."/>
            <person name="Baker D."/>
            <person name="Gharbi K."/>
            <person name="Hall N."/>
            <person name="Watson M."/>
            <person name="Adriaenssens E.M."/>
            <person name="Foster-Nyarko E."/>
            <person name="Jarju S."/>
            <person name="Secka A."/>
            <person name="Antonio M."/>
            <person name="Oren A."/>
            <person name="Chaudhuri R.R."/>
            <person name="La Ragione R."/>
            <person name="Hildebrand F."/>
            <person name="Pallen M.J."/>
        </authorList>
    </citation>
    <scope>NUCLEOTIDE SEQUENCE</scope>
    <source>
        <strain evidence="1">2889</strain>
    </source>
</reference>
<name>A0A9D9H383_9BACT</name>
<evidence type="ECO:0000313" key="2">
    <source>
        <dbReference type="Proteomes" id="UP000823612"/>
    </source>
</evidence>
<dbReference type="Proteomes" id="UP000823612">
    <property type="component" value="Unassembled WGS sequence"/>
</dbReference>
<comment type="caution">
    <text evidence="1">The sequence shown here is derived from an EMBL/GenBank/DDBJ whole genome shotgun (WGS) entry which is preliminary data.</text>
</comment>
<reference evidence="1" key="1">
    <citation type="submission" date="2020-10" db="EMBL/GenBank/DDBJ databases">
        <authorList>
            <person name="Gilroy R."/>
        </authorList>
    </citation>
    <scope>NUCLEOTIDE SEQUENCE</scope>
    <source>
        <strain evidence="1">2889</strain>
    </source>
</reference>
<sequence>MEQIGNMKLYSLDEVKDELIGKVGTPERDEHERKVEEALLAYRIKSMPYRKPCQCQASDRE</sequence>
<dbReference type="AlphaFoldDB" id="A0A9D9H383"/>
<protein>
    <submittedName>
        <fullName evidence="1">Uncharacterized protein</fullName>
    </submittedName>
</protein>
<organism evidence="1 2">
    <name type="scientific">Candidatus Pullibacteroides excrementavium</name>
    <dbReference type="NCBI Taxonomy" id="2840905"/>
    <lineage>
        <taxon>Bacteria</taxon>
        <taxon>Pseudomonadati</taxon>
        <taxon>Bacteroidota</taxon>
        <taxon>Bacteroidia</taxon>
        <taxon>Bacteroidales</taxon>
        <taxon>Candidatus Pullibacteroides</taxon>
    </lineage>
</organism>
<accession>A0A9D9H383</accession>
<evidence type="ECO:0000313" key="1">
    <source>
        <dbReference type="EMBL" id="MBO8433073.1"/>
    </source>
</evidence>
<dbReference type="EMBL" id="JADIMZ010000108">
    <property type="protein sequence ID" value="MBO8433073.1"/>
    <property type="molecule type" value="Genomic_DNA"/>
</dbReference>
<gene>
    <name evidence="1" type="ORF">IAB08_07255</name>
</gene>